<sequence>MKALAPQSIAAPFGHYSHGIAAGPVVVTSGQLALCPDGSIPEGVEAQADFVFAALRAILAEDGLDFSDVLRFSSFVTRREDMKGYMAARDRACAGLAVKPASTLMIVSGFTRPEFLVEIEALALRRG</sequence>
<dbReference type="RefSeq" id="WP_353475766.1">
    <property type="nucleotide sequence ID" value="NZ_CP123386.1"/>
</dbReference>
<dbReference type="SUPFAM" id="SSF55298">
    <property type="entry name" value="YjgF-like"/>
    <property type="match status" value="1"/>
</dbReference>
<organism evidence="2">
    <name type="scientific">Alloyangia sp. H15</name>
    <dbReference type="NCBI Taxonomy" id="3029062"/>
    <lineage>
        <taxon>Bacteria</taxon>
        <taxon>Pseudomonadati</taxon>
        <taxon>Pseudomonadota</taxon>
        <taxon>Alphaproteobacteria</taxon>
        <taxon>Rhodobacterales</taxon>
        <taxon>Roseobacteraceae</taxon>
        <taxon>Alloyangia</taxon>
    </lineage>
</organism>
<keyword evidence="2" id="KW-0614">Plasmid</keyword>
<protein>
    <submittedName>
        <fullName evidence="2">RidA family protein</fullName>
        <ecNumber evidence="2">3.5.-.-</ecNumber>
    </submittedName>
</protein>
<dbReference type="PANTHER" id="PTHR11803:SF58">
    <property type="entry name" value="PROTEIN HMF1-RELATED"/>
    <property type="match status" value="1"/>
</dbReference>
<keyword evidence="2" id="KW-0378">Hydrolase</keyword>
<gene>
    <name evidence="2" type="ORF">PVT71_22560</name>
</gene>
<dbReference type="EC" id="3.5.-.-" evidence="2"/>
<dbReference type="PANTHER" id="PTHR11803">
    <property type="entry name" value="2-IMINOBUTANOATE/2-IMINOPROPANOATE DEAMINASE RIDA"/>
    <property type="match status" value="1"/>
</dbReference>
<evidence type="ECO:0000256" key="1">
    <source>
        <dbReference type="ARBA" id="ARBA00010552"/>
    </source>
</evidence>
<dbReference type="InterPro" id="IPR035959">
    <property type="entry name" value="RutC-like_sf"/>
</dbReference>
<comment type="similarity">
    <text evidence="1">Belongs to the RutC family.</text>
</comment>
<dbReference type="AlphaFoldDB" id="A0AAU8AR96"/>
<dbReference type="Pfam" id="PF01042">
    <property type="entry name" value="Ribonuc_L-PSP"/>
    <property type="match status" value="1"/>
</dbReference>
<proteinExistence type="inferred from homology"/>
<reference evidence="2" key="1">
    <citation type="submission" date="2023-02" db="EMBL/GenBank/DDBJ databases">
        <title>Description and genomic characterization of Salipiger bruguierae sp. nov., isolated from the sediment of mangrove plant Bruguiera sexangula.</title>
        <authorList>
            <person name="Long M."/>
        </authorList>
    </citation>
    <scope>NUCLEOTIDE SEQUENCE</scope>
    <source>
        <strain evidence="2">H15</strain>
        <plasmid evidence="2">unnamed1</plasmid>
    </source>
</reference>
<dbReference type="EMBL" id="CP123386">
    <property type="protein sequence ID" value="XCC96874.1"/>
    <property type="molecule type" value="Genomic_DNA"/>
</dbReference>
<dbReference type="InterPro" id="IPR006175">
    <property type="entry name" value="YjgF/YER057c/UK114"/>
</dbReference>
<dbReference type="CDD" id="cd00448">
    <property type="entry name" value="YjgF_YER057c_UK114_family"/>
    <property type="match status" value="1"/>
</dbReference>
<name>A0AAU8AR96_9RHOB</name>
<dbReference type="Gene3D" id="3.30.1330.40">
    <property type="entry name" value="RutC-like"/>
    <property type="match status" value="1"/>
</dbReference>
<evidence type="ECO:0000313" key="2">
    <source>
        <dbReference type="EMBL" id="XCC96874.1"/>
    </source>
</evidence>
<geneLocation type="plasmid" evidence="2">
    <name>unnamed1</name>
</geneLocation>
<accession>A0AAU8AR96</accession>
<dbReference type="GO" id="GO:0019239">
    <property type="term" value="F:deaminase activity"/>
    <property type="evidence" value="ECO:0007669"/>
    <property type="project" value="TreeGrafter"/>
</dbReference>
<dbReference type="GO" id="GO:0005829">
    <property type="term" value="C:cytosol"/>
    <property type="evidence" value="ECO:0007669"/>
    <property type="project" value="TreeGrafter"/>
</dbReference>